<dbReference type="CDD" id="cd00063">
    <property type="entry name" value="FN3"/>
    <property type="match status" value="1"/>
</dbReference>
<dbReference type="InterPro" id="IPR013783">
    <property type="entry name" value="Ig-like_fold"/>
</dbReference>
<dbReference type="InterPro" id="IPR032527">
    <property type="entry name" value="DUF4959"/>
</dbReference>
<keyword evidence="4" id="KW-1185">Reference proteome</keyword>
<dbReference type="Pfam" id="PF00754">
    <property type="entry name" value="F5_F8_type_C"/>
    <property type="match status" value="1"/>
</dbReference>
<dbReference type="Gene3D" id="2.60.40.10">
    <property type="entry name" value="Immunoglobulins"/>
    <property type="match status" value="1"/>
</dbReference>
<dbReference type="SMART" id="SM00060">
    <property type="entry name" value="FN3"/>
    <property type="match status" value="1"/>
</dbReference>
<dbReference type="PROSITE" id="PS50853">
    <property type="entry name" value="FN3"/>
    <property type="match status" value="1"/>
</dbReference>
<dbReference type="RefSeq" id="WP_165291816.1">
    <property type="nucleotide sequence ID" value="NZ_JACOIJ010000035.1"/>
</dbReference>
<evidence type="ECO:0000313" key="4">
    <source>
        <dbReference type="Proteomes" id="UP000651271"/>
    </source>
</evidence>
<dbReference type="Gene3D" id="2.60.120.260">
    <property type="entry name" value="Galactose-binding domain-like"/>
    <property type="match status" value="1"/>
</dbReference>
<evidence type="ECO:0000259" key="2">
    <source>
        <dbReference type="PROSITE" id="PS50853"/>
    </source>
</evidence>
<dbReference type="InterPro" id="IPR036116">
    <property type="entry name" value="FN3_sf"/>
</dbReference>
<organism evidence="3 4">
    <name type="scientific">Sphingobacterium litopenaei</name>
    <dbReference type="NCBI Taxonomy" id="2763500"/>
    <lineage>
        <taxon>Bacteria</taxon>
        <taxon>Pseudomonadati</taxon>
        <taxon>Bacteroidota</taxon>
        <taxon>Sphingobacteriia</taxon>
        <taxon>Sphingobacteriales</taxon>
        <taxon>Sphingobacteriaceae</taxon>
        <taxon>Sphingobacterium</taxon>
    </lineage>
</organism>
<name>A0ABR7YHC5_9SPHI</name>
<proteinExistence type="predicted"/>
<dbReference type="SUPFAM" id="SSF49265">
    <property type="entry name" value="Fibronectin type III"/>
    <property type="match status" value="1"/>
</dbReference>
<dbReference type="SUPFAM" id="SSF49785">
    <property type="entry name" value="Galactose-binding domain-like"/>
    <property type="match status" value="1"/>
</dbReference>
<protein>
    <submittedName>
        <fullName evidence="3">DUF4959 domain-containing protein</fullName>
    </submittedName>
</protein>
<reference evidence="3 4" key="1">
    <citation type="submission" date="2020-08" db="EMBL/GenBank/DDBJ databases">
        <title>Sphingobacterium sp. DN04309 isolated from aquaculture water.</title>
        <authorList>
            <person name="Zhang M."/>
        </authorList>
    </citation>
    <scope>NUCLEOTIDE SEQUENCE [LARGE SCALE GENOMIC DNA]</scope>
    <source>
        <strain evidence="3 4">DN04309</strain>
    </source>
</reference>
<accession>A0ABR7YHC5</accession>
<comment type="caution">
    <text evidence="3">The sequence shown here is derived from an EMBL/GenBank/DDBJ whole genome shotgun (WGS) entry which is preliminary data.</text>
</comment>
<gene>
    <name evidence="3" type="ORF">H8B04_14310</name>
</gene>
<dbReference type="InterPro" id="IPR003961">
    <property type="entry name" value="FN3_dom"/>
</dbReference>
<dbReference type="InterPro" id="IPR000421">
    <property type="entry name" value="FA58C"/>
</dbReference>
<dbReference type="Proteomes" id="UP000651271">
    <property type="component" value="Unassembled WGS sequence"/>
</dbReference>
<dbReference type="EMBL" id="JACOIJ010000035">
    <property type="protein sequence ID" value="MBD1430713.1"/>
    <property type="molecule type" value="Genomic_DNA"/>
</dbReference>
<dbReference type="Pfam" id="PF16323">
    <property type="entry name" value="DUF4959"/>
    <property type="match status" value="1"/>
</dbReference>
<feature type="domain" description="F5/8 type C" evidence="1">
    <location>
        <begin position="129"/>
        <end position="228"/>
    </location>
</feature>
<sequence>MKRLLYTGLLIAALTSCSKEDGAEGLSIPSEVSNVTAKPIVGGAVIKWTLPSDSGFNYVEVSYEKKGEIISVPVSKYTDSLVVEGLLNKLEYTFKVKTVNLNSSGKIYGPSELVTEAVRPIRRPNKVVYYSDQLTKVEGVNADMLDTYTQETTEGPKVNLVDGNKNTFWHTAWSSGVANLPHWITLKSETPKKIGAVKYFFRQSTNASGRPTQFALEISNDGATWERVWTSRDGLPIEPYTEEKMVDFGANYEAKFHRLMILKANGTTTYTHLGEIAYYTMHEEVTDAELLAENNY</sequence>
<evidence type="ECO:0000313" key="3">
    <source>
        <dbReference type="EMBL" id="MBD1430713.1"/>
    </source>
</evidence>
<evidence type="ECO:0000259" key="1">
    <source>
        <dbReference type="PROSITE" id="PS50022"/>
    </source>
</evidence>
<dbReference type="PROSITE" id="PS51257">
    <property type="entry name" value="PROKAR_LIPOPROTEIN"/>
    <property type="match status" value="1"/>
</dbReference>
<feature type="domain" description="Fibronectin type-III" evidence="2">
    <location>
        <begin position="28"/>
        <end position="118"/>
    </location>
</feature>
<dbReference type="PROSITE" id="PS50022">
    <property type="entry name" value="FA58C_3"/>
    <property type="match status" value="1"/>
</dbReference>
<dbReference type="InterPro" id="IPR008979">
    <property type="entry name" value="Galactose-bd-like_sf"/>
</dbReference>